<dbReference type="EMBL" id="CAJOBR010065087">
    <property type="protein sequence ID" value="CAF5081320.1"/>
    <property type="molecule type" value="Genomic_DNA"/>
</dbReference>
<evidence type="ECO:0000313" key="6">
    <source>
        <dbReference type="EMBL" id="CAF5127500.1"/>
    </source>
</evidence>
<proteinExistence type="predicted"/>
<evidence type="ECO:0000313" key="4">
    <source>
        <dbReference type="EMBL" id="CAF4993103.1"/>
    </source>
</evidence>
<evidence type="ECO:0000256" key="1">
    <source>
        <dbReference type="ARBA" id="ARBA00004123"/>
    </source>
</evidence>
<keyword evidence="8" id="KW-1185">Reference proteome</keyword>
<sequence length="46" mass="5459">MKWEPNKMSLGEPPGFLLSWWCVFWDLYSAAPERRDQHPHSEEAKA</sequence>
<dbReference type="PANTHER" id="PTHR12610">
    <property type="entry name" value="SINGLE STRANDED DNA BINDING PROTEIN"/>
    <property type="match status" value="1"/>
</dbReference>
<dbReference type="EMBL" id="CAJOBP010107413">
    <property type="protein sequence ID" value="CAF4993103.1"/>
    <property type="molecule type" value="Genomic_DNA"/>
</dbReference>
<reference evidence="6" key="1">
    <citation type="submission" date="2021-02" db="EMBL/GenBank/DDBJ databases">
        <authorList>
            <person name="Nowell W R."/>
        </authorList>
    </citation>
    <scope>NUCLEOTIDE SEQUENCE</scope>
</reference>
<dbReference type="InterPro" id="IPR008116">
    <property type="entry name" value="SSDP_DNA-bd"/>
</dbReference>
<comment type="subcellular location">
    <subcellularLocation>
        <location evidence="1">Nucleus</location>
    </subcellularLocation>
</comment>
<evidence type="ECO:0000313" key="8">
    <source>
        <dbReference type="Proteomes" id="UP000663873"/>
    </source>
</evidence>
<feature type="non-terminal residue" evidence="6">
    <location>
        <position position="1"/>
    </location>
</feature>
<dbReference type="AlphaFoldDB" id="A0A822FFG5"/>
<keyword evidence="2" id="KW-0539">Nucleus</keyword>
<protein>
    <submittedName>
        <fullName evidence="6">Uncharacterized protein</fullName>
    </submittedName>
</protein>
<evidence type="ECO:0000313" key="7">
    <source>
        <dbReference type="Proteomes" id="UP000663848"/>
    </source>
</evidence>
<dbReference type="PRINTS" id="PR01743">
    <property type="entry name" value="SSDNABINDING"/>
</dbReference>
<comment type="caution">
    <text evidence="6">The sequence shown here is derived from an EMBL/GenBank/DDBJ whole genome shotgun (WGS) entry which is preliminary data.</text>
</comment>
<dbReference type="Proteomes" id="UP000663873">
    <property type="component" value="Unassembled WGS sequence"/>
</dbReference>
<dbReference type="GO" id="GO:0003697">
    <property type="term" value="F:single-stranded DNA binding"/>
    <property type="evidence" value="ECO:0007669"/>
    <property type="project" value="InterPro"/>
</dbReference>
<gene>
    <name evidence="5" type="ORF">QYT958_LOCUS43911</name>
    <name evidence="6" type="ORF">QYT958_LOCUS46509</name>
    <name evidence="3" type="ORF">UJA718_LOCUS46179</name>
    <name evidence="4" type="ORF">UJA718_LOCUS49932</name>
</gene>
<dbReference type="GO" id="GO:0045944">
    <property type="term" value="P:positive regulation of transcription by RNA polymerase II"/>
    <property type="evidence" value="ECO:0007669"/>
    <property type="project" value="TreeGrafter"/>
</dbReference>
<organism evidence="6 7">
    <name type="scientific">Rotaria socialis</name>
    <dbReference type="NCBI Taxonomy" id="392032"/>
    <lineage>
        <taxon>Eukaryota</taxon>
        <taxon>Metazoa</taxon>
        <taxon>Spiralia</taxon>
        <taxon>Gnathifera</taxon>
        <taxon>Rotifera</taxon>
        <taxon>Eurotatoria</taxon>
        <taxon>Bdelloidea</taxon>
        <taxon>Philodinida</taxon>
        <taxon>Philodinidae</taxon>
        <taxon>Rotaria</taxon>
    </lineage>
</organism>
<evidence type="ECO:0000256" key="2">
    <source>
        <dbReference type="ARBA" id="ARBA00023242"/>
    </source>
</evidence>
<accession>A0A822FFG5</accession>
<dbReference type="EMBL" id="CAJOBP010081282">
    <property type="protein sequence ID" value="CAF4915765.1"/>
    <property type="molecule type" value="Genomic_DNA"/>
</dbReference>
<dbReference type="PANTHER" id="PTHR12610:SF12">
    <property type="entry name" value="SEQUENCE-SPECIFIC SINGLE-STRANDED DNA-BINDING PROTEIN, ISOFORM D"/>
    <property type="match status" value="1"/>
</dbReference>
<evidence type="ECO:0000313" key="3">
    <source>
        <dbReference type="EMBL" id="CAF4915765.1"/>
    </source>
</evidence>
<dbReference type="EMBL" id="CAJOBR010082978">
    <property type="protein sequence ID" value="CAF5127500.1"/>
    <property type="molecule type" value="Genomic_DNA"/>
</dbReference>
<name>A0A822FFG5_9BILA</name>
<evidence type="ECO:0000313" key="5">
    <source>
        <dbReference type="EMBL" id="CAF5081320.1"/>
    </source>
</evidence>
<dbReference type="GO" id="GO:0005634">
    <property type="term" value="C:nucleus"/>
    <property type="evidence" value="ECO:0007669"/>
    <property type="project" value="UniProtKB-SubCell"/>
</dbReference>
<dbReference type="Proteomes" id="UP000663848">
    <property type="component" value="Unassembled WGS sequence"/>
</dbReference>